<feature type="compositionally biased region" description="Polar residues" evidence="1">
    <location>
        <begin position="1207"/>
        <end position="1218"/>
    </location>
</feature>
<name>A0A7R9BVJ5_9CRUS</name>
<feature type="compositionally biased region" description="Basic and acidic residues" evidence="1">
    <location>
        <begin position="1196"/>
        <end position="1206"/>
    </location>
</feature>
<feature type="compositionally biased region" description="Basic and acidic residues" evidence="1">
    <location>
        <begin position="1237"/>
        <end position="1247"/>
    </location>
</feature>
<evidence type="ECO:0000313" key="3">
    <source>
        <dbReference type="Proteomes" id="UP000678499"/>
    </source>
</evidence>
<dbReference type="EMBL" id="OA885850">
    <property type="protein sequence ID" value="CAD7282420.1"/>
    <property type="molecule type" value="Genomic_DNA"/>
</dbReference>
<sequence length="1289" mass="145544">MVAVTDSYTERRYTLVAVTDSYMERCWRNGTEVELKCKPDLIKALDPSSEGQVTWAEGDDGTSIWSSLVKEKILSVNRQSLQKINRSVIYQVHTTPQATNADEDSVLKYFHLTHEKGLMHPYALGGSSCTLPHPPTIAAASAEGECKPRDEEAERIAGEAAQKAFWSALRSLQLNETMEEKSYITELLKVEETRLHKIKKCGGRPNDEKFNLDLTDIPGNIFGNMMGNFGQEENRIVSGINTPYFFLGSREPPTLQDLSVVPVPKNEEEWRLEKEVGDWNMDHLQFLIKRIAFLQEIVKDLGKKRQRSRSASLDRGVHVTVQEELHERKKKASRRDYGLEEQRQFPASPLDEVTFPPTYPEAFKLTKWPNVDAREMIIIASMKSTVEDCALCKLVMNLIMNLLRFQRDDVMLFNLVMATHYAIKNRVQILASADLGNCNVANYEEEAGPAPCQLTKKRRVAMASSSVNVRNGNGAINEEEEVGPAPHQLRHVAMDHIKNKGPTTSRKSKRWTRSSSSSWSNSNSKFDSKIASTSESNEGMANASKKGGGAGGGNTANTFLQHHHTPYLHQNWSVCPSFTMHLPYKMKNKGALEGHTHMHDLLQDKEPNYNVYCGTLIRMVNSGNNMDCDAGPGYDVDDDPNNVTLTNAYEIHATAVIGRYMEENNMINTYKYAKFRFWFQQFVLWSTALELAKHVPFQVLKKLNLNLYTSKYSLRSSATASAAMLYTGPHAKCSKNAQSIEEISMPASDNSSASEICPEKIQLAAYLEQQKEYQGYEDGDTPPPKFNSPDPPIVTVIPNITLSDVQNDKYYNMHLGCVLINWVSQNAKNVLFPSESTYNEALTDLNFFKRFPIADPPLMDKYQIGIIWCEGNLGFHPTVLTRNQSSHKKEGYISPGFGAIKDSGGMKMRRIPKKLLDTIDQCHDADCHDDDGNQNPGGDNNKKKRKITKTLGKRDENLINCDEHIFYAALHEKNNRIHPIPEESMELTTEMRTTQTGLEEDTEDASKKANMTISGYPDEDSLPCSNSFLNLTPLQACQTKEVRVMLEDNSAAARALIQPQDRSEASKLSYASDVQQAIILSTYVNGQFLMWVKGLKEEGTKSKKAQAIYYLMGRMFYQRMLLQVYAANRKVNASEEKDDAVDGNKIDGDDAEFLDHDDAPLNMNLHLEKENLQIPLNKLNGIMAFFMHYAEAVRDNKSSSADKGRENNTSMVSEESVKSQINLAIRKLRRDKRKKRNLEQKKKDPTFKKPIYPSSIGSEKLVFLCATDTEVESEIMKWYSNNGDKDMKK</sequence>
<proteinExistence type="predicted"/>
<dbReference type="OrthoDB" id="8951118at2759"/>
<gene>
    <name evidence="2" type="ORF">NMOB1V02_LOCUS10045</name>
</gene>
<accession>A0A7R9BVJ5</accession>
<organism evidence="2">
    <name type="scientific">Notodromas monacha</name>
    <dbReference type="NCBI Taxonomy" id="399045"/>
    <lineage>
        <taxon>Eukaryota</taxon>
        <taxon>Metazoa</taxon>
        <taxon>Ecdysozoa</taxon>
        <taxon>Arthropoda</taxon>
        <taxon>Crustacea</taxon>
        <taxon>Oligostraca</taxon>
        <taxon>Ostracoda</taxon>
        <taxon>Podocopa</taxon>
        <taxon>Podocopida</taxon>
        <taxon>Cypridocopina</taxon>
        <taxon>Cypridoidea</taxon>
        <taxon>Cyprididae</taxon>
        <taxon>Notodromas</taxon>
    </lineage>
</organism>
<evidence type="ECO:0000256" key="1">
    <source>
        <dbReference type="SAM" id="MobiDB-lite"/>
    </source>
</evidence>
<feature type="region of interest" description="Disordered" evidence="1">
    <location>
        <begin position="1230"/>
        <end position="1252"/>
    </location>
</feature>
<feature type="region of interest" description="Disordered" evidence="1">
    <location>
        <begin position="495"/>
        <end position="557"/>
    </location>
</feature>
<reference evidence="2" key="1">
    <citation type="submission" date="2020-11" db="EMBL/GenBank/DDBJ databases">
        <authorList>
            <person name="Tran Van P."/>
        </authorList>
    </citation>
    <scope>NUCLEOTIDE SEQUENCE</scope>
</reference>
<feature type="region of interest" description="Disordered" evidence="1">
    <location>
        <begin position="925"/>
        <end position="945"/>
    </location>
</feature>
<feature type="region of interest" description="Disordered" evidence="1">
    <location>
        <begin position="1196"/>
        <end position="1218"/>
    </location>
</feature>
<feature type="compositionally biased region" description="Low complexity" evidence="1">
    <location>
        <begin position="513"/>
        <end position="525"/>
    </location>
</feature>
<dbReference type="Proteomes" id="UP000678499">
    <property type="component" value="Unassembled WGS sequence"/>
</dbReference>
<feature type="compositionally biased region" description="Polar residues" evidence="1">
    <location>
        <begin position="530"/>
        <end position="539"/>
    </location>
</feature>
<evidence type="ECO:0000313" key="2">
    <source>
        <dbReference type="EMBL" id="CAD7282420.1"/>
    </source>
</evidence>
<keyword evidence="3" id="KW-1185">Reference proteome</keyword>
<dbReference type="EMBL" id="CAJPEX010003813">
    <property type="protein sequence ID" value="CAG0922572.1"/>
    <property type="molecule type" value="Genomic_DNA"/>
</dbReference>
<protein>
    <submittedName>
        <fullName evidence="2">Uncharacterized protein</fullName>
    </submittedName>
</protein>